<dbReference type="SMART" id="SM00365">
    <property type="entry name" value="LRR_SD22"/>
    <property type="match status" value="5"/>
</dbReference>
<dbReference type="SUPFAM" id="SSF52058">
    <property type="entry name" value="L domain-like"/>
    <property type="match status" value="1"/>
</dbReference>
<feature type="chain" id="PRO_5041738771" evidence="3">
    <location>
        <begin position="35"/>
        <end position="529"/>
    </location>
</feature>
<evidence type="ECO:0000313" key="5">
    <source>
        <dbReference type="RefSeq" id="XP_054840355.1"/>
    </source>
</evidence>
<evidence type="ECO:0000313" key="4">
    <source>
        <dbReference type="Proteomes" id="UP001190640"/>
    </source>
</evidence>
<reference evidence="5" key="1">
    <citation type="submission" date="2025-08" db="UniProtKB">
        <authorList>
            <consortium name="RefSeq"/>
        </authorList>
    </citation>
    <scope>IDENTIFICATION</scope>
    <source>
        <tissue evidence="5">Blood</tissue>
    </source>
</reference>
<dbReference type="InterPro" id="IPR050333">
    <property type="entry name" value="SLRP"/>
</dbReference>
<dbReference type="GeneID" id="129333054"/>
<name>A0AA97JK50_EUBMA</name>
<evidence type="ECO:0000256" key="2">
    <source>
        <dbReference type="ARBA" id="ARBA00022737"/>
    </source>
</evidence>
<dbReference type="RefSeq" id="XP_054840355.1">
    <property type="nucleotide sequence ID" value="XM_054984380.1"/>
</dbReference>
<dbReference type="SMART" id="SM00369">
    <property type="entry name" value="LRR_TYP"/>
    <property type="match status" value="10"/>
</dbReference>
<dbReference type="SMART" id="SM00364">
    <property type="entry name" value="LRR_BAC"/>
    <property type="match status" value="4"/>
</dbReference>
<dbReference type="InterPro" id="IPR032675">
    <property type="entry name" value="LRR_dom_sf"/>
</dbReference>
<dbReference type="PROSITE" id="PS51450">
    <property type="entry name" value="LRR"/>
    <property type="match status" value="1"/>
</dbReference>
<dbReference type="PANTHER" id="PTHR45712">
    <property type="entry name" value="AGAP008170-PA"/>
    <property type="match status" value="1"/>
</dbReference>
<dbReference type="Pfam" id="PF00560">
    <property type="entry name" value="LRR_1"/>
    <property type="match status" value="1"/>
</dbReference>
<dbReference type="AlphaFoldDB" id="A0AA97JK50"/>
<dbReference type="GO" id="GO:0005615">
    <property type="term" value="C:extracellular space"/>
    <property type="evidence" value="ECO:0007669"/>
    <property type="project" value="TreeGrafter"/>
</dbReference>
<dbReference type="Pfam" id="PF13855">
    <property type="entry name" value="LRR_8"/>
    <property type="match status" value="3"/>
</dbReference>
<proteinExistence type="predicted"/>
<dbReference type="InterPro" id="IPR001611">
    <property type="entry name" value="Leu-rich_rpt"/>
</dbReference>
<dbReference type="Gene3D" id="3.80.10.10">
    <property type="entry name" value="Ribonuclease Inhibitor"/>
    <property type="match status" value="4"/>
</dbReference>
<dbReference type="KEGG" id="emc:129333054"/>
<organism evidence="4 5">
    <name type="scientific">Eublepharis macularius</name>
    <name type="common">Leopard gecko</name>
    <name type="synonym">Cyrtodactylus macularius</name>
    <dbReference type="NCBI Taxonomy" id="481883"/>
    <lineage>
        <taxon>Eukaryota</taxon>
        <taxon>Metazoa</taxon>
        <taxon>Chordata</taxon>
        <taxon>Craniata</taxon>
        <taxon>Vertebrata</taxon>
        <taxon>Euteleostomi</taxon>
        <taxon>Lepidosauria</taxon>
        <taxon>Squamata</taxon>
        <taxon>Bifurcata</taxon>
        <taxon>Gekkota</taxon>
        <taxon>Eublepharidae</taxon>
        <taxon>Eublepharinae</taxon>
        <taxon>Eublepharis</taxon>
    </lineage>
</organism>
<feature type="signal peptide" evidence="3">
    <location>
        <begin position="1"/>
        <end position="34"/>
    </location>
</feature>
<dbReference type="PANTHER" id="PTHR45712:SF1">
    <property type="entry name" value="NEPHROCAN"/>
    <property type="match status" value="1"/>
</dbReference>
<evidence type="ECO:0000256" key="3">
    <source>
        <dbReference type="SAM" id="SignalP"/>
    </source>
</evidence>
<dbReference type="Proteomes" id="UP001190640">
    <property type="component" value="Chromosome 1"/>
</dbReference>
<gene>
    <name evidence="5" type="primary">LOC129333054</name>
</gene>
<dbReference type="InterPro" id="IPR003591">
    <property type="entry name" value="Leu-rich_rpt_typical-subtyp"/>
</dbReference>
<accession>A0AA97JK50</accession>
<keyword evidence="3" id="KW-0732">Signal</keyword>
<keyword evidence="1" id="KW-0433">Leucine-rich repeat</keyword>
<keyword evidence="4" id="KW-1185">Reference proteome</keyword>
<dbReference type="FunFam" id="3.80.10.10:FF:001360">
    <property type="entry name" value="Uncharacterized protein"/>
    <property type="match status" value="1"/>
</dbReference>
<keyword evidence="2" id="KW-0677">Repeat</keyword>
<evidence type="ECO:0000256" key="1">
    <source>
        <dbReference type="ARBA" id="ARBA00022614"/>
    </source>
</evidence>
<protein>
    <submittedName>
        <fullName evidence="5">Nephrocan-like isoform X1</fullName>
    </submittedName>
</protein>
<sequence>MDCNFWCCSGRCYLGKMLVFYILFLLFHLHSGFAAICPRKCNCDLSRRVQCYRVGQMPKEIASTTKRLYISHSKIKQLQISDVSRLPALEEFVLTCSGTESVERNTFKALDDLRILELWKNKLRHVPVLLPATLEVLKLGDNLISVLNESDFEGLKKLRVLDIQNNLILALSSSTLSSLCSLQRLTLAGNNMESVSGGPLTLLNLKYLSMENNKLQSFPESFFTVLHMLLFLNLNGNLLTKTPPGLPKSLLSLTLERNQLKILRSEDMKQLTNLSELCMSENQLSSIDGAQFLSSLTRLELAGNKLRTIPVNLPATLQKIDCSNNLIEKIETQDFHDLQDLKHLFLDNNVVNTFEDGALQRCTVLSNLALEQNLLRSIPLSLPHTLARLDLKGNSIQKIQEQELKNLRQLQVLNLRNNKITALDHGLLKHLPRLRYLYLEGNPWNCTCDLFRTRRALAAQGTEVQGGQCSAPAESKGETWMSSKRILRLCIRDSLYSSEEGKAIQRKTNANHPSSLRVDMDDYYDYETD</sequence>